<gene>
    <name evidence="2" type="ORF">SLITO_v1c05530</name>
</gene>
<protein>
    <recommendedName>
        <fullName evidence="4">J domain-containing protein</fullName>
    </recommendedName>
</protein>
<dbReference type="STRING" id="216942.SLITO_v1c05530"/>
<feature type="transmembrane region" description="Helical" evidence="1">
    <location>
        <begin position="61"/>
        <end position="87"/>
    </location>
</feature>
<keyword evidence="3" id="KW-1185">Reference proteome</keyword>
<feature type="transmembrane region" description="Helical" evidence="1">
    <location>
        <begin position="154"/>
        <end position="173"/>
    </location>
</feature>
<keyword evidence="1" id="KW-0812">Transmembrane</keyword>
<dbReference type="OrthoDB" id="157089at2"/>
<dbReference type="SUPFAM" id="SSF46565">
    <property type="entry name" value="Chaperone J-domain"/>
    <property type="match status" value="1"/>
</dbReference>
<evidence type="ECO:0000313" key="3">
    <source>
        <dbReference type="Proteomes" id="UP000067476"/>
    </source>
</evidence>
<dbReference type="Proteomes" id="UP000067476">
    <property type="component" value="Chromosome"/>
</dbReference>
<reference evidence="2 3" key="1">
    <citation type="journal article" date="2015" name="Genome Announc.">
        <title>Complete Genome Sequence of Spiroplasma litorale TN-1T (DSM 21781), a Bacterium Isolated from a Green-Eyed Horsefly (Tabanus nigrovittatus).</title>
        <authorList>
            <person name="Lo W.S."/>
            <person name="Lai Y.C."/>
            <person name="Lien Y.W."/>
            <person name="Wang T.H."/>
            <person name="Kuo C.H."/>
        </authorList>
    </citation>
    <scope>NUCLEOTIDE SEQUENCE [LARGE SCALE GENOMIC DNA]</scope>
    <source>
        <strain evidence="2 3">TN-1</strain>
    </source>
</reference>
<proteinExistence type="predicted"/>
<evidence type="ECO:0000313" key="2">
    <source>
        <dbReference type="EMBL" id="AKX34193.1"/>
    </source>
</evidence>
<feature type="transmembrane region" description="Helical" evidence="1">
    <location>
        <begin position="99"/>
        <end position="120"/>
    </location>
</feature>
<dbReference type="KEGG" id="sll:SLITO_v1c05530"/>
<evidence type="ECO:0008006" key="4">
    <source>
        <dbReference type="Google" id="ProtNLM"/>
    </source>
</evidence>
<name>A0A0K1W1Y8_9MOLU</name>
<feature type="transmembrane region" description="Helical" evidence="1">
    <location>
        <begin position="9"/>
        <end position="28"/>
    </location>
</feature>
<dbReference type="InterPro" id="IPR036869">
    <property type="entry name" value="J_dom_sf"/>
</dbReference>
<dbReference type="PATRIC" id="fig|216942.3.peg.556"/>
<keyword evidence="1" id="KW-0472">Membrane</keyword>
<evidence type="ECO:0000256" key="1">
    <source>
        <dbReference type="SAM" id="Phobius"/>
    </source>
</evidence>
<dbReference type="AlphaFoldDB" id="A0A0K1W1Y8"/>
<sequence>MKKYKLTRTIILLIVFSLTITSIIFLDIKNLNQTKYVESVDKFLDYNSVSNKKTINFDSEIFYLLSSIIFCSILYFWLSFMFIFDFIFKAEFNKKTYKLINWIYIVYFVLASFVIAYFVYNMYTVYYDSFKTNFNNNNQIVITYTYSLVKSSSIYLTISYFVLYFFTFTFLIVNTLNCDEQLNFFQTILFIKPFLSSKKLAKDNNELPFEDMKFEYEKYYNSEVFKYVKWINEVEDSMVFQNHELEEKIKIYKYCNSFKNLISYSNGKLFYMMIGDEKFRVKLFPIYLRRIRESFYYISLSNYNRLIFKTAYFKLAKFVSATLDKNIEYLLKRIYTNLLDYKALYKGIIKTISDQLNDFLCVLYNKLRKHEYDQFKEFYEISKLIDFGKDYYYEIISNIISQIRTRYREIMMKERYKYNSNYNDQVSESKDNKVLAAFKYFNLTDNTTYENFKKVYRSYVKTYHPDLSNSTEGKNDDKNITLINTHKEVLNKYFKSK</sequence>
<accession>A0A0K1W1Y8</accession>
<dbReference type="RefSeq" id="WP_075058289.1">
    <property type="nucleotide sequence ID" value="NZ_CP012357.1"/>
</dbReference>
<keyword evidence="1" id="KW-1133">Transmembrane helix</keyword>
<organism evidence="2 3">
    <name type="scientific">Spiroplasma litorale</name>
    <dbReference type="NCBI Taxonomy" id="216942"/>
    <lineage>
        <taxon>Bacteria</taxon>
        <taxon>Bacillati</taxon>
        <taxon>Mycoplasmatota</taxon>
        <taxon>Mollicutes</taxon>
        <taxon>Entomoplasmatales</taxon>
        <taxon>Spiroplasmataceae</taxon>
        <taxon>Spiroplasma</taxon>
    </lineage>
</organism>
<dbReference type="EMBL" id="CP012357">
    <property type="protein sequence ID" value="AKX34193.1"/>
    <property type="molecule type" value="Genomic_DNA"/>
</dbReference>